<protein>
    <recommendedName>
        <fullName evidence="3">Capsule polysaccharide biosynthesis protein</fullName>
    </recommendedName>
</protein>
<dbReference type="Proteomes" id="UP000198795">
    <property type="component" value="Unassembled WGS sequence"/>
</dbReference>
<sequence length="279" mass="30869">MKSRAPLAVVVARKPHHGNPESFHQAFADGLQRHGWRVSLQRHPSACDLLVLWGVRNRPAIAQQNRARGDVCILERGYLGDRFKWTSVSFGGGLNGHAEFRGVRVDDPSRFETHFGHMLQPWRKSTSRRALLVGQVYGDMSLAGVNIDDWYRDTAKGLRARGWEVYFRPHPVALKKGQPGRVQGVPNFDGTLAEALAFADLVVTFNSNTGVEAVLSGCPLVAFNQGAMAWPVAGHSLDEIVTPDRTAWAHGLAWKQWTIDELRSGFCWDVVSHGALVCG</sequence>
<evidence type="ECO:0000313" key="1">
    <source>
        <dbReference type="EMBL" id="SDP40484.1"/>
    </source>
</evidence>
<dbReference type="EMBL" id="FNJC01000004">
    <property type="protein sequence ID" value="SDP40484.1"/>
    <property type="molecule type" value="Genomic_DNA"/>
</dbReference>
<evidence type="ECO:0000313" key="2">
    <source>
        <dbReference type="Proteomes" id="UP000198795"/>
    </source>
</evidence>
<name>A0A1H0SFI0_9HYPH</name>
<gene>
    <name evidence="1" type="ORF">SAMN04488061_2876</name>
</gene>
<proteinExistence type="predicted"/>
<accession>A0A1H0SFI0</accession>
<organism evidence="1 2">
    <name type="scientific">Filomicrobium insigne</name>
    <dbReference type="NCBI Taxonomy" id="418854"/>
    <lineage>
        <taxon>Bacteria</taxon>
        <taxon>Pseudomonadati</taxon>
        <taxon>Pseudomonadota</taxon>
        <taxon>Alphaproteobacteria</taxon>
        <taxon>Hyphomicrobiales</taxon>
        <taxon>Hyphomicrobiaceae</taxon>
        <taxon>Filomicrobium</taxon>
    </lineage>
</organism>
<dbReference type="RefSeq" id="WP_090229689.1">
    <property type="nucleotide sequence ID" value="NZ_FNJC01000004.1"/>
</dbReference>
<keyword evidence="2" id="KW-1185">Reference proteome</keyword>
<reference evidence="1 2" key="1">
    <citation type="submission" date="2016-10" db="EMBL/GenBank/DDBJ databases">
        <authorList>
            <person name="Varghese N."/>
            <person name="Submissions S."/>
        </authorList>
    </citation>
    <scope>NUCLEOTIDE SEQUENCE [LARGE SCALE GENOMIC DNA]</scope>
    <source>
        <strain evidence="1 2">CGMCC 1.6497</strain>
    </source>
</reference>
<evidence type="ECO:0008006" key="3">
    <source>
        <dbReference type="Google" id="ProtNLM"/>
    </source>
</evidence>
<comment type="caution">
    <text evidence="1">The sequence shown here is derived from an EMBL/GenBank/DDBJ whole genome shotgun (WGS) entry which is preliminary data.</text>
</comment>